<dbReference type="STRING" id="1131292.BCR24_03735"/>
<comment type="caution">
    <text evidence="1">The sequence shown here is derived from an EMBL/GenBank/DDBJ whole genome shotgun (WGS) entry which is preliminary data.</text>
</comment>
<dbReference type="Proteomes" id="UP000094469">
    <property type="component" value="Unassembled WGS sequence"/>
</dbReference>
<keyword evidence="2" id="KW-1185">Reference proteome</keyword>
<dbReference type="OrthoDB" id="9799036at2"/>
<sequence length="110" mass="12886">MSIGIIIDEPKNEEEQLFFIPVATEESFTNYWLKASNELQLSWVPIFETGIVIEKEDTPVVLKEIKLVKEWIEKNVENVDTKIDLQKRINYILETLPKAFENEDIKLYVG</sequence>
<evidence type="ECO:0000313" key="2">
    <source>
        <dbReference type="Proteomes" id="UP000094469"/>
    </source>
</evidence>
<dbReference type="RefSeq" id="WP_069640361.1">
    <property type="nucleotide sequence ID" value="NZ_JAFBEZ010000009.1"/>
</dbReference>
<protein>
    <submittedName>
        <fullName evidence="1">Uncharacterized protein</fullName>
    </submittedName>
</protein>
<gene>
    <name evidence="1" type="ORF">BCR24_03735</name>
</gene>
<accession>A0A1E5HBC4</accession>
<organism evidence="1 2">
    <name type="scientific">Enterococcus ureilyticus</name>
    <dbReference type="NCBI Taxonomy" id="1131292"/>
    <lineage>
        <taxon>Bacteria</taxon>
        <taxon>Bacillati</taxon>
        <taxon>Bacillota</taxon>
        <taxon>Bacilli</taxon>
        <taxon>Lactobacillales</taxon>
        <taxon>Enterococcaceae</taxon>
        <taxon>Enterococcus</taxon>
    </lineage>
</organism>
<proteinExistence type="predicted"/>
<dbReference type="AlphaFoldDB" id="A0A1E5HBC4"/>
<reference evidence="2" key="1">
    <citation type="submission" date="2016-09" db="EMBL/GenBank/DDBJ databases">
        <authorList>
            <person name="Gulvik C.A."/>
        </authorList>
    </citation>
    <scope>NUCLEOTIDE SEQUENCE [LARGE SCALE GENOMIC DNA]</scope>
    <source>
        <strain evidence="2">LMG 26676</strain>
    </source>
</reference>
<evidence type="ECO:0000313" key="1">
    <source>
        <dbReference type="EMBL" id="OEG22252.1"/>
    </source>
</evidence>
<name>A0A1E5HBC4_9ENTE</name>
<dbReference type="EMBL" id="MIKC01000023">
    <property type="protein sequence ID" value="OEG22252.1"/>
    <property type="molecule type" value="Genomic_DNA"/>
</dbReference>